<evidence type="ECO:0000313" key="2">
    <source>
        <dbReference type="Proteomes" id="UP000479756"/>
    </source>
</evidence>
<accession>A0A7C9TQX9</accession>
<name>A0A7C9TQX9_9MICO</name>
<proteinExistence type="predicted"/>
<reference evidence="1 2" key="1">
    <citation type="journal article" date="2014" name="Int. J. Syst. Evol. Microbiol.">
        <title>Description of Galbitalea soli gen. nov., sp. nov., and Frondihabitans sucicola sp. nov.</title>
        <authorList>
            <person name="Kim S.J."/>
            <person name="Lim J.M."/>
            <person name="Ahn J.H."/>
            <person name="Weon H.Y."/>
            <person name="Hamada M."/>
            <person name="Suzuki K."/>
            <person name="Ahn T.Y."/>
            <person name="Kwon S.W."/>
        </authorList>
    </citation>
    <scope>NUCLEOTIDE SEQUENCE [LARGE SCALE GENOMIC DNA]</scope>
    <source>
        <strain evidence="1 2">NBRC 108727</strain>
    </source>
</reference>
<dbReference type="AlphaFoldDB" id="A0A7C9TQX9"/>
<evidence type="ECO:0000313" key="1">
    <source>
        <dbReference type="EMBL" id="NEM91475.1"/>
    </source>
</evidence>
<dbReference type="RefSeq" id="WP_163473221.1">
    <property type="nucleotide sequence ID" value="NZ_JAAGWZ010000002.1"/>
</dbReference>
<dbReference type="EMBL" id="JAAGWZ010000002">
    <property type="protein sequence ID" value="NEM91475.1"/>
    <property type="molecule type" value="Genomic_DNA"/>
</dbReference>
<organism evidence="1 2">
    <name type="scientific">Galbitalea soli</name>
    <dbReference type="NCBI Taxonomy" id="1268042"/>
    <lineage>
        <taxon>Bacteria</taxon>
        <taxon>Bacillati</taxon>
        <taxon>Actinomycetota</taxon>
        <taxon>Actinomycetes</taxon>
        <taxon>Micrococcales</taxon>
        <taxon>Microbacteriaceae</taxon>
        <taxon>Galbitalea</taxon>
    </lineage>
</organism>
<dbReference type="Proteomes" id="UP000479756">
    <property type="component" value="Unassembled WGS sequence"/>
</dbReference>
<comment type="caution">
    <text evidence="1">The sequence shown here is derived from an EMBL/GenBank/DDBJ whole genome shotgun (WGS) entry which is preliminary data.</text>
</comment>
<gene>
    <name evidence="1" type="ORF">G3T37_08900</name>
</gene>
<keyword evidence="2" id="KW-1185">Reference proteome</keyword>
<protein>
    <submittedName>
        <fullName evidence="1">Uncharacterized protein</fullName>
    </submittedName>
</protein>
<sequence>MAELYDVHLAGEGAVFAVVADEVRGWSSAHVAPGDPHRISGVKRAGSGAVARYGKTLLSTAIPTPVPEPATISAIRQDLEDHVARKRPGRTLRANGHAGETDSVHETAVRSLRFVSNDDGARHVAGARSVAHESFADIARRLVSCQQDVKPKQVLRELQRLVREGVDIGDVVNSVLDLRWASQ</sequence>